<dbReference type="RefSeq" id="WP_179828649.1">
    <property type="nucleotide sequence ID" value="NZ_JACCFS010000001.1"/>
</dbReference>
<feature type="binding site" evidence="1">
    <location>
        <position position="191"/>
    </location>
    <ligand>
        <name>a divalent metal cation</name>
        <dbReference type="ChEBI" id="CHEBI:60240"/>
        <note>catalytic</note>
    </ligand>
</feature>
<comment type="pathway">
    <text evidence="1">Aromatic compound metabolism; 3,4-dihydroxybenzoate biosynthesis.</text>
</comment>
<dbReference type="Proteomes" id="UP000572051">
    <property type="component" value="Unassembled WGS sequence"/>
</dbReference>
<feature type="region of interest" description="Disordered" evidence="2">
    <location>
        <begin position="269"/>
        <end position="298"/>
    </location>
</feature>
<dbReference type="PANTHER" id="PTHR12110:SF21">
    <property type="entry name" value="XYLOSE ISOMERASE-LIKE TIM BARREL DOMAIN-CONTAINING PROTEIN"/>
    <property type="match status" value="1"/>
</dbReference>
<dbReference type="Pfam" id="PF00903">
    <property type="entry name" value="Glyoxalase"/>
    <property type="match status" value="1"/>
</dbReference>
<comment type="caution">
    <text evidence="4">The sequence shown here is derived from an EMBL/GenBank/DDBJ whole genome shotgun (WGS) entry which is preliminary data.</text>
</comment>
<evidence type="ECO:0000256" key="2">
    <source>
        <dbReference type="SAM" id="MobiDB-lite"/>
    </source>
</evidence>
<dbReference type="HAMAP" id="MF_02238">
    <property type="entry name" value="DSD"/>
    <property type="match status" value="1"/>
</dbReference>
<accession>A0A7Z0JDP5</accession>
<dbReference type="InterPro" id="IPR050312">
    <property type="entry name" value="IolE/XylAMocC-like"/>
</dbReference>
<evidence type="ECO:0000259" key="3">
    <source>
        <dbReference type="PROSITE" id="PS51819"/>
    </source>
</evidence>
<reference evidence="4 5" key="1">
    <citation type="submission" date="2020-07" db="EMBL/GenBank/DDBJ databases">
        <title>Sequencing the genomes of 1000 actinobacteria strains.</title>
        <authorList>
            <person name="Klenk H.-P."/>
        </authorList>
    </citation>
    <scope>NUCLEOTIDE SEQUENCE [LARGE SCALE GENOMIC DNA]</scope>
    <source>
        <strain evidence="4 5">DSM 44442</strain>
    </source>
</reference>
<evidence type="ECO:0000313" key="4">
    <source>
        <dbReference type="EMBL" id="NYJ37699.1"/>
    </source>
</evidence>
<name>A0A7Z0JDP5_9ACTN</name>
<dbReference type="Pfam" id="PF14696">
    <property type="entry name" value="Glyoxalase_5"/>
    <property type="match status" value="1"/>
</dbReference>
<dbReference type="Pfam" id="PF01261">
    <property type="entry name" value="AP_endonuc_2"/>
    <property type="match status" value="1"/>
</dbReference>
<dbReference type="GO" id="GO:0046279">
    <property type="term" value="P:3,4-dihydroxybenzoate biosynthetic process"/>
    <property type="evidence" value="ECO:0007669"/>
    <property type="project" value="UniProtKB-UniRule"/>
</dbReference>
<feature type="binding site" evidence="1">
    <location>
        <position position="239"/>
    </location>
    <ligand>
        <name>a divalent metal cation</name>
        <dbReference type="ChEBI" id="CHEBI:60240"/>
        <note>catalytic</note>
    </ligand>
</feature>
<keyword evidence="5" id="KW-1185">Reference proteome</keyword>
<dbReference type="InterPro" id="IPR004360">
    <property type="entry name" value="Glyas_Fos-R_dOase_dom"/>
</dbReference>
<dbReference type="InterPro" id="IPR029068">
    <property type="entry name" value="Glyas_Bleomycin-R_OHBP_Dase"/>
</dbReference>
<dbReference type="PANTHER" id="PTHR12110">
    <property type="entry name" value="HYDROXYPYRUVATE ISOMERASE"/>
    <property type="match status" value="1"/>
</dbReference>
<sequence>MRRSIATVSLSGTLEEKLRAASRAGFDGVEIFENDLIGSALAPRDVRELAESLGLTIDLYQPFRDFEGVDEARLERNLRRAEAKFALMVELGVDVMLVCSSVAADSVGDDALAAAQLRRLAETAAPYGVRIAYEALAWGRWVDDYRHAWRLVREADHPGLGVCLDSFHILSRGHDPSAIRDIPGERIFFLQLADAPLMPMDVLHWSRHHRCFPGQGAFDLTAFTGHVLAAGYGGPLSLEVFNDVFRASDPRRTAADALRSLAVLEDETARARDREERARDGDRVETRVEPAGDGDRVEPRAVRPAPVALTRLPAPTRARGYAFVEIAAPEHSVHGVRAALASLGFRHTRDHRSKPVQLWCGGDARVLLNATDPQLGHTWSGDAAVTALGVDVADAEAAMRRAERLLAPPLPRRRDPAEADLRAVAAPDGTSVFFCAQDPAERQDWRSDFTVPADGDGGTAGTALAGIDHVGLFQPFDHFDEASLFYRFVLGLEPDDGVELAAPDGMVRSRAMSRGGAGPRIALNASLLGRGPYEDVRGGPQHVAFGCEDVFAVARAMRDHGAEPLRIPDNYYADLACRTDLQPLTVERMREYGVLYDRIGEGEFWHFYTPMLDGRLFLEVVQRTGGYAGYGSANSPFRMAAQRAEASR</sequence>
<proteinExistence type="inferred from homology"/>
<comment type="similarity">
    <text evidence="1">Belongs to the bacterial two-domain DSD family.</text>
</comment>
<dbReference type="EMBL" id="JACCFS010000001">
    <property type="protein sequence ID" value="NYJ37699.1"/>
    <property type="molecule type" value="Genomic_DNA"/>
</dbReference>
<keyword evidence="4" id="KW-0223">Dioxygenase</keyword>
<feature type="binding site" evidence="1">
    <location>
        <position position="469"/>
    </location>
    <ligand>
        <name>Mg(2+)</name>
        <dbReference type="ChEBI" id="CHEBI:18420"/>
    </ligand>
</feature>
<comment type="cofactor">
    <cofactor evidence="1">
        <name>a divalent metal cation</name>
        <dbReference type="ChEBI" id="CHEBI:60240"/>
    </cofactor>
</comment>
<dbReference type="InterPro" id="IPR036237">
    <property type="entry name" value="Xyl_isomerase-like_sf"/>
</dbReference>
<dbReference type="UniPathway" id="UPA00088"/>
<dbReference type="InterPro" id="IPR043700">
    <property type="entry name" value="DSD"/>
</dbReference>
<dbReference type="EC" id="4.2.1.118" evidence="1"/>
<keyword evidence="1" id="KW-0456">Lyase</keyword>
<feature type="domain" description="VOC" evidence="3">
    <location>
        <begin position="466"/>
        <end position="610"/>
    </location>
</feature>
<dbReference type="InterPro" id="IPR037523">
    <property type="entry name" value="VOC_core"/>
</dbReference>
<dbReference type="GO" id="GO:0046872">
    <property type="term" value="F:metal ion binding"/>
    <property type="evidence" value="ECO:0007669"/>
    <property type="project" value="UniProtKB-UniRule"/>
</dbReference>
<keyword evidence="1" id="KW-0479">Metal-binding</keyword>
<dbReference type="SUPFAM" id="SSF51658">
    <property type="entry name" value="Xylose isomerase-like"/>
    <property type="match status" value="1"/>
</dbReference>
<dbReference type="GO" id="GO:0046565">
    <property type="term" value="F:3-dehydroshikimate dehydratase activity"/>
    <property type="evidence" value="ECO:0007669"/>
    <property type="project" value="UniProtKB-UniRule"/>
</dbReference>
<dbReference type="PROSITE" id="PS51819">
    <property type="entry name" value="VOC"/>
    <property type="match status" value="1"/>
</dbReference>
<feature type="binding site" evidence="1">
    <location>
        <position position="619"/>
    </location>
    <ligand>
        <name>Mg(2+)</name>
        <dbReference type="ChEBI" id="CHEBI:18420"/>
    </ligand>
</feature>
<dbReference type="AlphaFoldDB" id="A0A7Z0JDP5"/>
<dbReference type="InterPro" id="IPR013022">
    <property type="entry name" value="Xyl_isomerase-like_TIM-brl"/>
</dbReference>
<dbReference type="Gene3D" id="3.20.20.150">
    <property type="entry name" value="Divalent-metal-dependent TIM barrel enzymes"/>
    <property type="match status" value="1"/>
</dbReference>
<comment type="function">
    <text evidence="1">Catalyzes the conversion of 3-dehydroshikimate to protocatechuate (3,4-dihydroxybenzoate), a common intermediate of quinate and shikimate degradation pathways.</text>
</comment>
<feature type="binding site" evidence="1">
    <location>
        <position position="134"/>
    </location>
    <ligand>
        <name>a divalent metal cation</name>
        <dbReference type="ChEBI" id="CHEBI:60240"/>
        <note>catalytic</note>
    </ligand>
</feature>
<evidence type="ECO:0000313" key="5">
    <source>
        <dbReference type="Proteomes" id="UP000572051"/>
    </source>
</evidence>
<feature type="binding site" evidence="1">
    <location>
        <position position="165"/>
    </location>
    <ligand>
        <name>a divalent metal cation</name>
        <dbReference type="ChEBI" id="CHEBI:60240"/>
        <note>catalytic</note>
    </ligand>
</feature>
<evidence type="ECO:0000256" key="1">
    <source>
        <dbReference type="HAMAP-Rule" id="MF_02238"/>
    </source>
</evidence>
<comment type="catalytic activity">
    <reaction evidence="1">
        <text>3-dehydroshikimate = 3,4-dihydroxybenzoate + H2O</text>
        <dbReference type="Rhea" id="RHEA:24848"/>
        <dbReference type="ChEBI" id="CHEBI:15377"/>
        <dbReference type="ChEBI" id="CHEBI:16630"/>
        <dbReference type="ChEBI" id="CHEBI:36241"/>
        <dbReference type="EC" id="4.2.1.118"/>
    </reaction>
</comment>
<dbReference type="SUPFAM" id="SSF54593">
    <property type="entry name" value="Glyoxalase/Bleomycin resistance protein/Dihydroxybiphenyl dioxygenase"/>
    <property type="match status" value="1"/>
</dbReference>
<dbReference type="GO" id="GO:0051213">
    <property type="term" value="F:dioxygenase activity"/>
    <property type="evidence" value="ECO:0007669"/>
    <property type="project" value="UniProtKB-KW"/>
</dbReference>
<gene>
    <name evidence="4" type="ORF">HNR10_005580</name>
</gene>
<organism evidence="4 5">
    <name type="scientific">Nocardiopsis aegyptia</name>
    <dbReference type="NCBI Taxonomy" id="220378"/>
    <lineage>
        <taxon>Bacteria</taxon>
        <taxon>Bacillati</taxon>
        <taxon>Actinomycetota</taxon>
        <taxon>Actinomycetes</taxon>
        <taxon>Streptosporangiales</taxon>
        <taxon>Nocardiopsidaceae</taxon>
        <taxon>Nocardiopsis</taxon>
    </lineage>
</organism>
<keyword evidence="4" id="KW-0560">Oxidoreductase</keyword>
<feature type="binding site" evidence="1">
    <location>
        <position position="542"/>
    </location>
    <ligand>
        <name>Mg(2+)</name>
        <dbReference type="ChEBI" id="CHEBI:18420"/>
    </ligand>
</feature>
<protein>
    <recommendedName>
        <fullName evidence="1">3-dehydroshikimate dehydratase</fullName>
        <shortName evidence="1">DSD</shortName>
        <ecNumber evidence="1">4.2.1.118</ecNumber>
    </recommendedName>
</protein>
<dbReference type="Gene3D" id="3.10.180.10">
    <property type="entry name" value="2,3-Dihydroxybiphenyl 1,2-Dioxygenase, domain 1"/>
    <property type="match status" value="2"/>
</dbReference>
<keyword evidence="4" id="KW-0670">Pyruvate</keyword>